<dbReference type="PROSITE" id="PS51116">
    <property type="entry name" value="LAMININ_IVB"/>
    <property type="match status" value="1"/>
</dbReference>
<keyword evidence="6" id="KW-1185">Reference proteome</keyword>
<comment type="subcellular location">
    <subcellularLocation>
        <location evidence="1">Secreted</location>
        <location evidence="1">Extracellular space</location>
        <location evidence="1">Extracellular matrix</location>
        <location evidence="1">Basement membrane</location>
    </subcellularLocation>
</comment>
<feature type="domain" description="Laminin IV type B" evidence="5">
    <location>
        <begin position="145"/>
        <end position="276"/>
    </location>
</feature>
<evidence type="ECO:0000256" key="1">
    <source>
        <dbReference type="ARBA" id="ARBA00004302"/>
    </source>
</evidence>
<proteinExistence type="predicted"/>
<dbReference type="InParanoid" id="A0A7F8K9X4"/>
<name>A0A7F8K9X4_DELLE</name>
<keyword evidence="2" id="KW-0964">Secreted</keyword>
<gene>
    <name evidence="7" type="primary">LOC111174408</name>
</gene>
<dbReference type="AlphaFoldDB" id="A0A7F8K9X4"/>
<keyword evidence="3" id="KW-0272">Extracellular matrix</keyword>
<evidence type="ECO:0000313" key="7">
    <source>
        <dbReference type="RefSeq" id="XP_030618264.1"/>
    </source>
</evidence>
<reference evidence="7" key="1">
    <citation type="submission" date="2025-08" db="UniProtKB">
        <authorList>
            <consortium name="RefSeq"/>
        </authorList>
    </citation>
    <scope>IDENTIFICATION</scope>
    <source>
        <tissue evidence="7">Blood</tissue>
    </source>
</reference>
<evidence type="ECO:0000313" key="6">
    <source>
        <dbReference type="Proteomes" id="UP000248483"/>
    </source>
</evidence>
<evidence type="ECO:0000256" key="2">
    <source>
        <dbReference type="ARBA" id="ARBA00022525"/>
    </source>
</evidence>
<organism evidence="6 7">
    <name type="scientific">Delphinapterus leucas</name>
    <name type="common">Beluga whale</name>
    <dbReference type="NCBI Taxonomy" id="9749"/>
    <lineage>
        <taxon>Eukaryota</taxon>
        <taxon>Metazoa</taxon>
        <taxon>Chordata</taxon>
        <taxon>Craniata</taxon>
        <taxon>Vertebrata</taxon>
        <taxon>Euteleostomi</taxon>
        <taxon>Mammalia</taxon>
        <taxon>Eutheria</taxon>
        <taxon>Laurasiatheria</taxon>
        <taxon>Artiodactyla</taxon>
        <taxon>Whippomorpha</taxon>
        <taxon>Cetacea</taxon>
        <taxon>Odontoceti</taxon>
        <taxon>Monodontidae</taxon>
        <taxon>Delphinapterus</taxon>
    </lineage>
</organism>
<dbReference type="InterPro" id="IPR013015">
    <property type="entry name" value="Laminin_IV_B"/>
</dbReference>
<dbReference type="RefSeq" id="XP_030618264.1">
    <property type="nucleotide sequence ID" value="XM_030762404.1"/>
</dbReference>
<evidence type="ECO:0000256" key="3">
    <source>
        <dbReference type="ARBA" id="ARBA00022530"/>
    </source>
</evidence>
<sequence>MVQAPRATARDVPDKLPPPGCSGSSCYPPTSNLIIGCGQNLRTSSTCGLHGPELYCIVSNLQVLRMSPAGPRRCLLLYPPHHDFQACRCNPRGCIPGTHACDLSSGAYHCKRLVSGWDCSRCLGAPEPSPPHCTQAPGTSPGWLRPRLQRQCVPRYASTLPGPGVVWTWESVSHIQAPKEPLPLHQGAGCTLWTGSDFARVVDGAGLSLLAPIVPSALECDIVLRYETQASEEWQALVRAHAQSQPSSTRCAHLLPSEQLFQVALTQIHRLCSCHR</sequence>
<dbReference type="GO" id="GO:0005604">
    <property type="term" value="C:basement membrane"/>
    <property type="evidence" value="ECO:0007669"/>
    <property type="project" value="UniProtKB-SubCell"/>
</dbReference>
<keyword evidence="4" id="KW-0084">Basement membrane</keyword>
<dbReference type="Gene3D" id="2.60.120.260">
    <property type="entry name" value="Galactose-binding domain-like"/>
    <property type="match status" value="1"/>
</dbReference>
<dbReference type="PROSITE" id="PS51257">
    <property type="entry name" value="PROKAR_LIPOPROTEIN"/>
    <property type="match status" value="1"/>
</dbReference>
<protein>
    <submittedName>
        <fullName evidence="7">Laminin subunit beta-2-like</fullName>
    </submittedName>
</protein>
<dbReference type="GeneID" id="111174408"/>
<accession>A0A7F8K9X4</accession>
<dbReference type="KEGG" id="dle:111174408"/>
<evidence type="ECO:0000256" key="4">
    <source>
        <dbReference type="ARBA" id="ARBA00022869"/>
    </source>
</evidence>
<evidence type="ECO:0000259" key="5">
    <source>
        <dbReference type="PROSITE" id="PS51116"/>
    </source>
</evidence>
<dbReference type="Proteomes" id="UP000248483">
    <property type="component" value="Unplaced"/>
</dbReference>
<dbReference type="Pfam" id="PF21199">
    <property type="entry name" value="LAMININ_IV_B"/>
    <property type="match status" value="1"/>
</dbReference>